<keyword evidence="2" id="KW-1185">Reference proteome</keyword>
<name>A0ABS1JW25_9BURK</name>
<dbReference type="Proteomes" id="UP000622707">
    <property type="component" value="Unassembled WGS sequence"/>
</dbReference>
<accession>A0ABS1JW25</accession>
<evidence type="ECO:0000313" key="1">
    <source>
        <dbReference type="EMBL" id="MBL0428484.1"/>
    </source>
</evidence>
<evidence type="ECO:0008006" key="3">
    <source>
        <dbReference type="Google" id="ProtNLM"/>
    </source>
</evidence>
<organism evidence="1 2">
    <name type="scientific">Ramlibacter alkalitolerans</name>
    <dbReference type="NCBI Taxonomy" id="2039631"/>
    <lineage>
        <taxon>Bacteria</taxon>
        <taxon>Pseudomonadati</taxon>
        <taxon>Pseudomonadota</taxon>
        <taxon>Betaproteobacteria</taxon>
        <taxon>Burkholderiales</taxon>
        <taxon>Comamonadaceae</taxon>
        <taxon>Ramlibacter</taxon>
    </lineage>
</organism>
<protein>
    <recommendedName>
        <fullName evidence="3">PepSY domain-containing protein</fullName>
    </recommendedName>
</protein>
<reference evidence="1 2" key="1">
    <citation type="journal article" date="2017" name="Int. J. Syst. Evol. Microbiol.">
        <title>Ramlibacter alkalitolerans sp. nov., alkali-tolerant bacterium isolated from soil of ginseng.</title>
        <authorList>
            <person name="Lee D.H."/>
            <person name="Cha C.J."/>
        </authorList>
    </citation>
    <scope>NUCLEOTIDE SEQUENCE [LARGE SCALE GENOMIC DNA]</scope>
    <source>
        <strain evidence="1 2">KACC 19305</strain>
    </source>
</reference>
<comment type="caution">
    <text evidence="1">The sequence shown here is derived from an EMBL/GenBank/DDBJ whole genome shotgun (WGS) entry which is preliminary data.</text>
</comment>
<proteinExistence type="predicted"/>
<sequence length="63" mass="6755">MTSPSKQLQQEAARATEALAGKIVVRVERYRASEVIVEFADGTRLFVDGTAEGVELSITGGDE</sequence>
<gene>
    <name evidence="1" type="ORF">JI746_25490</name>
</gene>
<dbReference type="RefSeq" id="WP_201693118.1">
    <property type="nucleotide sequence ID" value="NZ_JAEQND010000018.1"/>
</dbReference>
<evidence type="ECO:0000313" key="2">
    <source>
        <dbReference type="Proteomes" id="UP000622707"/>
    </source>
</evidence>
<dbReference type="EMBL" id="JAEQND010000018">
    <property type="protein sequence ID" value="MBL0428484.1"/>
    <property type="molecule type" value="Genomic_DNA"/>
</dbReference>